<feature type="compositionally biased region" description="Low complexity" evidence="1">
    <location>
        <begin position="110"/>
        <end position="139"/>
    </location>
</feature>
<feature type="region of interest" description="Disordered" evidence="1">
    <location>
        <begin position="51"/>
        <end position="80"/>
    </location>
</feature>
<evidence type="ECO:0000256" key="1">
    <source>
        <dbReference type="SAM" id="MobiDB-lite"/>
    </source>
</evidence>
<sequence length="160" mass="16433">MPTSRRLTEEKKKRRQPLFHFIPNSRSLAKKLAFSMASVAFGSTVAAAVAPTSGRTRPARRSVLAVPPAATRGGPAPAKEEKGLGEIIFGFIFKKDQLVETDPLLNKVAGASAAASSRAKPPPRGAATTSGKKAAAADDGGSGGGFNLPGLGGFFAKKSS</sequence>
<accession>A0A921RUN5</accession>
<protein>
    <submittedName>
        <fullName evidence="2">Uncharacterized protein</fullName>
    </submittedName>
</protein>
<dbReference type="PANTHER" id="PTHR36370">
    <property type="entry name" value="THYLAKOID SOLUBLE PHOSPHOPROTEIN"/>
    <property type="match status" value="1"/>
</dbReference>
<dbReference type="InterPro" id="IPR037244">
    <property type="entry name" value="TSP9_sf"/>
</dbReference>
<reference evidence="2" key="2">
    <citation type="submission" date="2020-10" db="EMBL/GenBank/DDBJ databases">
        <authorList>
            <person name="Cooper E.A."/>
            <person name="Brenton Z.W."/>
            <person name="Flinn B.S."/>
            <person name="Jenkins J."/>
            <person name="Shu S."/>
            <person name="Flowers D."/>
            <person name="Luo F."/>
            <person name="Wang Y."/>
            <person name="Xia P."/>
            <person name="Barry K."/>
            <person name="Daum C."/>
            <person name="Lipzen A."/>
            <person name="Yoshinaga Y."/>
            <person name="Schmutz J."/>
            <person name="Saski C."/>
            <person name="Vermerris W."/>
            <person name="Kresovich S."/>
        </authorList>
    </citation>
    <scope>NUCLEOTIDE SEQUENCE</scope>
</reference>
<dbReference type="EMBL" id="CM027680">
    <property type="protein sequence ID" value="KAG0546869.1"/>
    <property type="molecule type" value="Genomic_DNA"/>
</dbReference>
<evidence type="ECO:0000313" key="2">
    <source>
        <dbReference type="EMBL" id="KAG0546869.1"/>
    </source>
</evidence>
<proteinExistence type="predicted"/>
<dbReference type="Proteomes" id="UP000807115">
    <property type="component" value="Chromosome 1"/>
</dbReference>
<gene>
    <name evidence="2" type="ORF">BDA96_01G030800</name>
</gene>
<name>A0A921RUN5_SORBI</name>
<dbReference type="InterPro" id="IPR021584">
    <property type="entry name" value="TSP9"/>
</dbReference>
<dbReference type="AlphaFoldDB" id="A0A921RUN5"/>
<feature type="compositionally biased region" description="Gly residues" evidence="1">
    <location>
        <begin position="140"/>
        <end position="153"/>
    </location>
</feature>
<dbReference type="SUPFAM" id="SSF144256">
    <property type="entry name" value="TSP9-like"/>
    <property type="match status" value="1"/>
</dbReference>
<dbReference type="Pfam" id="PF11493">
    <property type="entry name" value="TSP9"/>
    <property type="match status" value="1"/>
</dbReference>
<dbReference type="PANTHER" id="PTHR36370:SF2">
    <property type="entry name" value="THYLAKOID SOLUBLE PHOSPHOPROTEIN TSP9"/>
    <property type="match status" value="1"/>
</dbReference>
<evidence type="ECO:0000313" key="3">
    <source>
        <dbReference type="Proteomes" id="UP000807115"/>
    </source>
</evidence>
<feature type="compositionally biased region" description="Low complexity" evidence="1">
    <location>
        <begin position="65"/>
        <end position="77"/>
    </location>
</feature>
<reference evidence="2" key="1">
    <citation type="journal article" date="2019" name="BMC Genomics">
        <title>A new reference genome for Sorghum bicolor reveals high levels of sequence similarity between sweet and grain genotypes: implications for the genetics of sugar metabolism.</title>
        <authorList>
            <person name="Cooper E.A."/>
            <person name="Brenton Z.W."/>
            <person name="Flinn B.S."/>
            <person name="Jenkins J."/>
            <person name="Shu S."/>
            <person name="Flowers D."/>
            <person name="Luo F."/>
            <person name="Wang Y."/>
            <person name="Xia P."/>
            <person name="Barry K."/>
            <person name="Daum C."/>
            <person name="Lipzen A."/>
            <person name="Yoshinaga Y."/>
            <person name="Schmutz J."/>
            <person name="Saski C."/>
            <person name="Vermerris W."/>
            <person name="Kresovich S."/>
        </authorList>
    </citation>
    <scope>NUCLEOTIDE SEQUENCE</scope>
</reference>
<comment type="caution">
    <text evidence="2">The sequence shown here is derived from an EMBL/GenBank/DDBJ whole genome shotgun (WGS) entry which is preliminary data.</text>
</comment>
<organism evidence="2 3">
    <name type="scientific">Sorghum bicolor</name>
    <name type="common">Sorghum</name>
    <name type="synonym">Sorghum vulgare</name>
    <dbReference type="NCBI Taxonomy" id="4558"/>
    <lineage>
        <taxon>Eukaryota</taxon>
        <taxon>Viridiplantae</taxon>
        <taxon>Streptophyta</taxon>
        <taxon>Embryophyta</taxon>
        <taxon>Tracheophyta</taxon>
        <taxon>Spermatophyta</taxon>
        <taxon>Magnoliopsida</taxon>
        <taxon>Liliopsida</taxon>
        <taxon>Poales</taxon>
        <taxon>Poaceae</taxon>
        <taxon>PACMAD clade</taxon>
        <taxon>Panicoideae</taxon>
        <taxon>Andropogonodae</taxon>
        <taxon>Andropogoneae</taxon>
        <taxon>Sorghinae</taxon>
        <taxon>Sorghum</taxon>
    </lineage>
</organism>
<feature type="region of interest" description="Disordered" evidence="1">
    <location>
        <begin position="110"/>
        <end position="160"/>
    </location>
</feature>